<accession>A0A839PRN9</accession>
<evidence type="ECO:0000256" key="4">
    <source>
        <dbReference type="ARBA" id="ARBA00022741"/>
    </source>
</evidence>
<dbReference type="Pfam" id="PF13614">
    <property type="entry name" value="AAA_31"/>
    <property type="match status" value="1"/>
</dbReference>
<dbReference type="AlphaFoldDB" id="A0A839PRN9"/>
<feature type="compositionally biased region" description="Basic and acidic residues" evidence="9">
    <location>
        <begin position="477"/>
        <end position="488"/>
    </location>
</feature>
<gene>
    <name evidence="12" type="ORF">FHW14_000872</name>
</gene>
<keyword evidence="4" id="KW-0547">Nucleotide-binding</keyword>
<protein>
    <recommendedName>
        <fullName evidence="2">non-specific protein-tyrosine kinase</fullName>
        <ecNumber evidence="2">2.7.10.2</ecNumber>
    </recommendedName>
</protein>
<evidence type="ECO:0000313" key="12">
    <source>
        <dbReference type="EMBL" id="MBB2985723.1"/>
    </source>
</evidence>
<evidence type="ECO:0000256" key="8">
    <source>
        <dbReference type="ARBA" id="ARBA00051245"/>
    </source>
</evidence>
<comment type="catalytic activity">
    <reaction evidence="8">
        <text>L-tyrosyl-[protein] + ATP = O-phospho-L-tyrosyl-[protein] + ADP + H(+)</text>
        <dbReference type="Rhea" id="RHEA:10596"/>
        <dbReference type="Rhea" id="RHEA-COMP:10136"/>
        <dbReference type="Rhea" id="RHEA-COMP:20101"/>
        <dbReference type="ChEBI" id="CHEBI:15378"/>
        <dbReference type="ChEBI" id="CHEBI:30616"/>
        <dbReference type="ChEBI" id="CHEBI:46858"/>
        <dbReference type="ChEBI" id="CHEBI:61978"/>
        <dbReference type="ChEBI" id="CHEBI:456216"/>
        <dbReference type="EC" id="2.7.10.2"/>
    </reaction>
</comment>
<feature type="transmembrane region" description="Helical" evidence="10">
    <location>
        <begin position="155"/>
        <end position="178"/>
    </location>
</feature>
<dbReference type="PANTHER" id="PTHR32309">
    <property type="entry name" value="TYROSINE-PROTEIN KINASE"/>
    <property type="match status" value="1"/>
</dbReference>
<feature type="region of interest" description="Disordered" evidence="9">
    <location>
        <begin position="456"/>
        <end position="516"/>
    </location>
</feature>
<evidence type="ECO:0000256" key="2">
    <source>
        <dbReference type="ARBA" id="ARBA00011903"/>
    </source>
</evidence>
<dbReference type="InterPro" id="IPR005702">
    <property type="entry name" value="Wzc-like_C"/>
</dbReference>
<dbReference type="EMBL" id="JACHVT010000002">
    <property type="protein sequence ID" value="MBB2985723.1"/>
    <property type="molecule type" value="Genomic_DNA"/>
</dbReference>
<evidence type="ECO:0000256" key="9">
    <source>
        <dbReference type="SAM" id="MobiDB-lite"/>
    </source>
</evidence>
<evidence type="ECO:0000313" key="13">
    <source>
        <dbReference type="Proteomes" id="UP000590811"/>
    </source>
</evidence>
<keyword evidence="5" id="KW-0418">Kinase</keyword>
<keyword evidence="7" id="KW-0829">Tyrosine-protein kinase</keyword>
<name>A0A839PRN9_9MICO</name>
<dbReference type="Proteomes" id="UP000590811">
    <property type="component" value="Unassembled WGS sequence"/>
</dbReference>
<keyword evidence="6" id="KW-0067">ATP-binding</keyword>
<dbReference type="GO" id="GO:0004715">
    <property type="term" value="F:non-membrane spanning protein tyrosine kinase activity"/>
    <property type="evidence" value="ECO:0007669"/>
    <property type="project" value="UniProtKB-EC"/>
</dbReference>
<keyword evidence="10" id="KW-1133">Transmembrane helix</keyword>
<dbReference type="NCBIfam" id="TIGR01007">
    <property type="entry name" value="eps_fam"/>
    <property type="match status" value="1"/>
</dbReference>
<evidence type="ECO:0000256" key="7">
    <source>
        <dbReference type="ARBA" id="ARBA00023137"/>
    </source>
</evidence>
<comment type="similarity">
    <text evidence="1">Belongs to the CpsD/CapB family.</text>
</comment>
<dbReference type="GO" id="GO:0005886">
    <property type="term" value="C:plasma membrane"/>
    <property type="evidence" value="ECO:0007669"/>
    <property type="project" value="TreeGrafter"/>
</dbReference>
<dbReference type="GO" id="GO:0005524">
    <property type="term" value="F:ATP binding"/>
    <property type="evidence" value="ECO:0007669"/>
    <property type="project" value="UniProtKB-KW"/>
</dbReference>
<dbReference type="PANTHER" id="PTHR32309:SF13">
    <property type="entry name" value="FERRIC ENTEROBACTIN TRANSPORT PROTEIN FEPE"/>
    <property type="match status" value="1"/>
</dbReference>
<comment type="caution">
    <text evidence="12">The sequence shown here is derived from an EMBL/GenBank/DDBJ whole genome shotgun (WGS) entry which is preliminary data.</text>
</comment>
<evidence type="ECO:0000256" key="1">
    <source>
        <dbReference type="ARBA" id="ARBA00007316"/>
    </source>
</evidence>
<sequence length="516" mass="54020">MSMGAVGAFAVARSTPPSYQATAKVFVSVSSADSPGELVQGSTYIKNVVESYAALADLPVVLDPIIDELRLNVSAKSLSDSVTAESPLNTNIIDIQATDGDPQAASRLANAVARQLSTAVADLSPSDAGAKQAVSVNVVAPASPPAFAIAPRTRLMVITGGGLGVALGLVLSIALAFLDTRVREPRDVESFEETAAILGTIPVQPKRKHSPLATLVDPLSPRSEAYRRLQTNLSYIDASTPLQVIVVTSATLGEGKTSTAINLAIALGETSRRVLLIDGDLRRPSVATSMGLEGAAGLTTVLIGRADVADVVQPMGPMHVDVLASGEVPPNPHQLIESIAMRRVIDLARERYDVVVIDAPPVLPVSDAAVLSRLADAALVVVGCKRVRRADVRDALRDLTGVGARVAGLVVTFAPESESSNQYYGERPGFFASVRRRLQTRFRPDEDSARAEVLGRLAREETANGPSTTSAALDGRPATRAEARRAARDGSTGPGGPTADQLESAARESARAKQRT</sequence>
<dbReference type="SUPFAM" id="SSF52540">
    <property type="entry name" value="P-loop containing nucleoside triphosphate hydrolases"/>
    <property type="match status" value="1"/>
</dbReference>
<keyword evidence="10" id="KW-0472">Membrane</keyword>
<evidence type="ECO:0000259" key="11">
    <source>
        <dbReference type="Pfam" id="PF13614"/>
    </source>
</evidence>
<dbReference type="InterPro" id="IPR050445">
    <property type="entry name" value="Bact_polysacc_biosynth/exp"/>
</dbReference>
<feature type="domain" description="AAA" evidence="11">
    <location>
        <begin position="243"/>
        <end position="386"/>
    </location>
</feature>
<dbReference type="InterPro" id="IPR027417">
    <property type="entry name" value="P-loop_NTPase"/>
</dbReference>
<organism evidence="12 13">
    <name type="scientific">Terracoccus luteus</name>
    <dbReference type="NCBI Taxonomy" id="53356"/>
    <lineage>
        <taxon>Bacteria</taxon>
        <taxon>Bacillati</taxon>
        <taxon>Actinomycetota</taxon>
        <taxon>Actinomycetes</taxon>
        <taxon>Micrococcales</taxon>
        <taxon>Intrasporangiaceae</taxon>
        <taxon>Terracoccus</taxon>
    </lineage>
</organism>
<dbReference type="CDD" id="cd05387">
    <property type="entry name" value="BY-kinase"/>
    <property type="match status" value="1"/>
</dbReference>
<dbReference type="EC" id="2.7.10.2" evidence="2"/>
<proteinExistence type="inferred from homology"/>
<feature type="compositionally biased region" description="Basic and acidic residues" evidence="9">
    <location>
        <begin position="505"/>
        <end position="516"/>
    </location>
</feature>
<evidence type="ECO:0000256" key="5">
    <source>
        <dbReference type="ARBA" id="ARBA00022777"/>
    </source>
</evidence>
<dbReference type="Gene3D" id="3.40.50.300">
    <property type="entry name" value="P-loop containing nucleotide triphosphate hydrolases"/>
    <property type="match status" value="1"/>
</dbReference>
<dbReference type="InterPro" id="IPR025669">
    <property type="entry name" value="AAA_dom"/>
</dbReference>
<evidence type="ECO:0000256" key="3">
    <source>
        <dbReference type="ARBA" id="ARBA00022679"/>
    </source>
</evidence>
<keyword evidence="3" id="KW-0808">Transferase</keyword>
<evidence type="ECO:0000256" key="6">
    <source>
        <dbReference type="ARBA" id="ARBA00022840"/>
    </source>
</evidence>
<reference evidence="12 13" key="1">
    <citation type="submission" date="2020-08" db="EMBL/GenBank/DDBJ databases">
        <title>Genomic Encyclopedia of Type Strains, Phase IV (KMG-V): Genome sequencing to study the core and pangenomes of soil and plant-associated prokaryotes.</title>
        <authorList>
            <person name="Whitman W."/>
        </authorList>
    </citation>
    <scope>NUCLEOTIDE SEQUENCE [LARGE SCALE GENOMIC DNA]</scope>
    <source>
        <strain evidence="12 13">B3ACCR2</strain>
    </source>
</reference>
<keyword evidence="10" id="KW-0812">Transmembrane</keyword>
<evidence type="ECO:0000256" key="10">
    <source>
        <dbReference type="SAM" id="Phobius"/>
    </source>
</evidence>